<keyword evidence="2" id="KW-0418">Kinase</keyword>
<evidence type="ECO:0000313" key="2">
    <source>
        <dbReference type="EMBL" id="MFC3580930.1"/>
    </source>
</evidence>
<dbReference type="CDD" id="cd24007">
    <property type="entry name" value="ASKHA_NBD_eukNAGK-like"/>
    <property type="match status" value="1"/>
</dbReference>
<sequence>MIVRPYFLGVDGGGTKTEFVCIDAVGSVVARAVTGTTYHLEVGLDEAVIRLEQGIAAICAELGITPAGFGYVFFGLPAYGEDSAIDPQLNAACGRLLGHDRYVSGNDMVCGWAGSLGAEDGINIVAGTGSIGYGEYQGRGARIGGWGEIFGDEGSAYWIAIQGLALFSRMSDGRAPKSLLHGIIIDALALREDLDLCQRIMGPTAMGRGQIAALAGLVSRAAAEGDDAAHDILRSAARELAALAIGLRAVLRFPDGVRVPLSWSGGVLSKEPLVRDAFAAQIEGTGIFELIEPRHAPGYGAALYARKLASIRNNTGRS</sequence>
<dbReference type="PANTHER" id="PTHR43190">
    <property type="entry name" value="N-ACETYL-D-GLUCOSAMINE KINASE"/>
    <property type="match status" value="1"/>
</dbReference>
<comment type="caution">
    <text evidence="2">The sequence shown here is derived from an EMBL/GenBank/DDBJ whole genome shotgun (WGS) entry which is preliminary data.</text>
</comment>
<dbReference type="RefSeq" id="WP_261294292.1">
    <property type="nucleotide sequence ID" value="NZ_JANQBK010000005.1"/>
</dbReference>
<dbReference type="Proteomes" id="UP001595713">
    <property type="component" value="Unassembled WGS sequence"/>
</dbReference>
<dbReference type="PANTHER" id="PTHR43190:SF3">
    <property type="entry name" value="N-ACETYL-D-GLUCOSAMINE KINASE"/>
    <property type="match status" value="1"/>
</dbReference>
<dbReference type="InterPro" id="IPR002731">
    <property type="entry name" value="ATPase_BadF"/>
</dbReference>
<accession>A0ABV7T035</accession>
<evidence type="ECO:0000313" key="3">
    <source>
        <dbReference type="Proteomes" id="UP001595713"/>
    </source>
</evidence>
<gene>
    <name evidence="2" type="ORF">ACFONA_12210</name>
</gene>
<keyword evidence="3" id="KW-1185">Reference proteome</keyword>
<reference evidence="3" key="1">
    <citation type="journal article" date="2019" name="Int. J. Syst. Evol. Microbiol.">
        <title>The Global Catalogue of Microorganisms (GCM) 10K type strain sequencing project: providing services to taxonomists for standard genome sequencing and annotation.</title>
        <authorList>
            <consortium name="The Broad Institute Genomics Platform"/>
            <consortium name="The Broad Institute Genome Sequencing Center for Infectious Disease"/>
            <person name="Wu L."/>
            <person name="Ma J."/>
        </authorList>
    </citation>
    <scope>NUCLEOTIDE SEQUENCE [LARGE SCALE GENOMIC DNA]</scope>
    <source>
        <strain evidence="3">KCTC 42739</strain>
    </source>
</reference>
<dbReference type="SUPFAM" id="SSF53067">
    <property type="entry name" value="Actin-like ATPase domain"/>
    <property type="match status" value="2"/>
</dbReference>
<keyword evidence="2" id="KW-0808">Transferase</keyword>
<dbReference type="InterPro" id="IPR052519">
    <property type="entry name" value="Euk-type_GlcNAc_Kinase"/>
</dbReference>
<protein>
    <submittedName>
        <fullName evidence="2">N-acetylglucosamine kinase</fullName>
    </submittedName>
</protein>
<evidence type="ECO:0000259" key="1">
    <source>
        <dbReference type="Pfam" id="PF01869"/>
    </source>
</evidence>
<name>A0ABV7T035_9SPHN</name>
<proteinExistence type="predicted"/>
<dbReference type="InterPro" id="IPR043129">
    <property type="entry name" value="ATPase_NBD"/>
</dbReference>
<dbReference type="Pfam" id="PF01869">
    <property type="entry name" value="BcrAD_BadFG"/>
    <property type="match status" value="1"/>
</dbReference>
<dbReference type="Gene3D" id="3.30.420.40">
    <property type="match status" value="2"/>
</dbReference>
<feature type="domain" description="ATPase BadF/BadG/BcrA/BcrD type" evidence="1">
    <location>
        <begin position="8"/>
        <end position="305"/>
    </location>
</feature>
<organism evidence="2 3">
    <name type="scientific">Sphingomonas hylomeconis</name>
    <dbReference type="NCBI Taxonomy" id="1395958"/>
    <lineage>
        <taxon>Bacteria</taxon>
        <taxon>Pseudomonadati</taxon>
        <taxon>Pseudomonadota</taxon>
        <taxon>Alphaproteobacteria</taxon>
        <taxon>Sphingomonadales</taxon>
        <taxon>Sphingomonadaceae</taxon>
        <taxon>Sphingomonas</taxon>
    </lineage>
</organism>
<dbReference type="EMBL" id="JBHRXP010000007">
    <property type="protein sequence ID" value="MFC3580930.1"/>
    <property type="molecule type" value="Genomic_DNA"/>
</dbReference>
<dbReference type="GO" id="GO:0016301">
    <property type="term" value="F:kinase activity"/>
    <property type="evidence" value="ECO:0007669"/>
    <property type="project" value="UniProtKB-KW"/>
</dbReference>